<evidence type="ECO:0008006" key="3">
    <source>
        <dbReference type="Google" id="ProtNLM"/>
    </source>
</evidence>
<reference evidence="2" key="1">
    <citation type="journal article" date="2019" name="Int. J. Syst. Evol. Microbiol.">
        <title>The Global Catalogue of Microorganisms (GCM) 10K type strain sequencing project: providing services to taxonomists for standard genome sequencing and annotation.</title>
        <authorList>
            <consortium name="The Broad Institute Genomics Platform"/>
            <consortium name="The Broad Institute Genome Sequencing Center for Infectious Disease"/>
            <person name="Wu L."/>
            <person name="Ma J."/>
        </authorList>
    </citation>
    <scope>NUCLEOTIDE SEQUENCE [LARGE SCALE GENOMIC DNA]</scope>
    <source>
        <strain evidence="2">CCUG 70865</strain>
    </source>
</reference>
<evidence type="ECO:0000313" key="2">
    <source>
        <dbReference type="Proteomes" id="UP001597138"/>
    </source>
</evidence>
<comment type="caution">
    <text evidence="1">The sequence shown here is derived from an EMBL/GenBank/DDBJ whole genome shotgun (WGS) entry which is preliminary data.</text>
</comment>
<protein>
    <recommendedName>
        <fullName evidence="3">GLPGLI family protein</fullName>
    </recommendedName>
</protein>
<dbReference type="RefSeq" id="WP_379816545.1">
    <property type="nucleotide sequence ID" value="NZ_JBHUDZ010000007.1"/>
</dbReference>
<keyword evidence="2" id="KW-1185">Reference proteome</keyword>
<gene>
    <name evidence="1" type="ORF">ACFSC2_06220</name>
</gene>
<organism evidence="1 2">
    <name type="scientific">Flavobacterium artemisiae</name>
    <dbReference type="NCBI Taxonomy" id="2126556"/>
    <lineage>
        <taxon>Bacteria</taxon>
        <taxon>Pseudomonadati</taxon>
        <taxon>Bacteroidota</taxon>
        <taxon>Flavobacteriia</taxon>
        <taxon>Flavobacteriales</taxon>
        <taxon>Flavobacteriaceae</taxon>
        <taxon>Flavobacterium</taxon>
    </lineage>
</organism>
<dbReference type="Proteomes" id="UP001597138">
    <property type="component" value="Unassembled WGS sequence"/>
</dbReference>
<dbReference type="EMBL" id="JBHUDZ010000007">
    <property type="protein sequence ID" value="MFD1602335.1"/>
    <property type="molecule type" value="Genomic_DNA"/>
</dbReference>
<evidence type="ECO:0000313" key="1">
    <source>
        <dbReference type="EMBL" id="MFD1602335.1"/>
    </source>
</evidence>
<sequence>MFQKIILLISFLAIATIGYSQRVNDVLEKMGKQYSSSQPLQYNSTYSLYTSAESKTIEQTYKGMFIKNSDNDVYMKIDQTEILNSKTINLKISNSEKAIQIADPIKNYFGNFDIKPLLDLCKIESFKDYKTYWEITLTAKNLSNLPYSKIIIQISRKYFLQKSIFYYNTSVNFSKDYRNPKSYYPRLEVINTNFNRKTVNENLFKTKNYFTATGKSKYTLAERLKSYEVIDQRNISNK</sequence>
<proteinExistence type="predicted"/>
<accession>A0ABW4HAE5</accession>
<name>A0ABW4HAE5_9FLAO</name>